<evidence type="ECO:0000313" key="16">
    <source>
        <dbReference type="Proteomes" id="UP000029713"/>
    </source>
</evidence>
<dbReference type="PANTHER" id="PTHR30559">
    <property type="entry name" value="FRUCTOSE-BISPHOSPHATE ALDOLASE CLASS 2"/>
    <property type="match status" value="1"/>
</dbReference>
<feature type="binding site" evidence="13">
    <location>
        <position position="131"/>
    </location>
    <ligand>
        <name>Zn(2+)</name>
        <dbReference type="ChEBI" id="CHEBI:29105"/>
        <label>2</label>
    </ligand>
</feature>
<comment type="caution">
    <text evidence="15">The sequence shown here is derived from an EMBL/GenBank/DDBJ whole genome shotgun (WGS) entry which is preliminary data.</text>
</comment>
<dbReference type="AlphaFoldDB" id="A0A098Y6P7"/>
<evidence type="ECO:0000256" key="8">
    <source>
        <dbReference type="ARBA" id="ARBA00022833"/>
    </source>
</evidence>
<evidence type="ECO:0000256" key="7">
    <source>
        <dbReference type="ARBA" id="ARBA00022723"/>
    </source>
</evidence>
<feature type="binding site" evidence="13">
    <location>
        <position position="212"/>
    </location>
    <ligand>
        <name>Zn(2+)</name>
        <dbReference type="ChEBI" id="CHEBI:29105"/>
        <label>1</label>
        <note>catalytic</note>
    </ligand>
</feature>
<evidence type="ECO:0000256" key="14">
    <source>
        <dbReference type="RuleBase" id="RU366023"/>
    </source>
</evidence>
<dbReference type="EC" id="4.1.2.13" evidence="5 14"/>
<feature type="active site" description="Proton donor" evidence="11">
    <location>
        <position position="95"/>
    </location>
</feature>
<keyword evidence="10 14" id="KW-0456">Lyase</keyword>
<dbReference type="Proteomes" id="UP000029713">
    <property type="component" value="Unassembled WGS sequence"/>
</dbReference>
<evidence type="ECO:0000256" key="3">
    <source>
        <dbReference type="ARBA" id="ARBA00004714"/>
    </source>
</evidence>
<dbReference type="InterPro" id="IPR006411">
    <property type="entry name" value="Fruct_bisP_bact"/>
</dbReference>
<gene>
    <name evidence="15" type="ORF">IN07_13575</name>
</gene>
<keyword evidence="8 13" id="KW-0862">Zinc</keyword>
<name>A0A098Y6P7_9ACTN</name>
<dbReference type="PANTHER" id="PTHR30559:SF0">
    <property type="entry name" value="FRUCTOSE-BISPHOSPHATE ALDOLASE"/>
    <property type="match status" value="1"/>
</dbReference>
<sequence>MPIATPEVYADMLARAKEGGFAYPAINCTSSETINAALRGFADAGSDGIIQFSTGGAEFGSGTRVKDMVTGAVALAEFAHVVADKYPVQVALHTDHCPKDKLDSYVRPLIALSQERVDAGKEPLFQSHMWDGSAVELTENLEIAQELIEKCAAAKIVLEVEIGVVGGEEDGVAHEINEKLYTADGDFVRTAEALGLGEKGVYLLAATFGNVHGVYKPGNVKLRPDVLERGQAVVAEQFGLGDGAKPFNLVFHGGSGSALEEIREALSYGVVKMNVDTDTQYALTRAIAGHMFSNYDGVLKVDGEVGVKKTYDPRTYMKLAEASMADRIVEACEHLLSAGRSQAA</sequence>
<comment type="catalytic activity">
    <reaction evidence="1 14">
        <text>beta-D-fructose 1,6-bisphosphate = D-glyceraldehyde 3-phosphate + dihydroxyacetone phosphate</text>
        <dbReference type="Rhea" id="RHEA:14729"/>
        <dbReference type="ChEBI" id="CHEBI:32966"/>
        <dbReference type="ChEBI" id="CHEBI:57642"/>
        <dbReference type="ChEBI" id="CHEBI:59776"/>
        <dbReference type="EC" id="4.1.2.13"/>
    </reaction>
</comment>
<proteinExistence type="inferred from homology"/>
<dbReference type="InterPro" id="IPR000771">
    <property type="entry name" value="FBA_II"/>
</dbReference>
<dbReference type="Pfam" id="PF01116">
    <property type="entry name" value="F_bP_aldolase"/>
    <property type="match status" value="1"/>
</dbReference>
<comment type="function">
    <text evidence="2 14">Catalyzes the aldol condensation of dihydroxyacetone phosphate (DHAP or glycerone-phosphate) with glyceraldehyde 3-phosphate (G3P) to form fructose 1,6-bisphosphate (FBP) in gluconeogenesis and the reverse reaction in glycolysis.</text>
</comment>
<dbReference type="PIRSF" id="PIRSF001359">
    <property type="entry name" value="F_bP_aldolase_II"/>
    <property type="match status" value="1"/>
</dbReference>
<dbReference type="STRING" id="1522368.IN07_13575"/>
<feature type="binding site" evidence="13">
    <location>
        <position position="96"/>
    </location>
    <ligand>
        <name>Zn(2+)</name>
        <dbReference type="ChEBI" id="CHEBI:29105"/>
        <label>1</label>
        <note>catalytic</note>
    </ligand>
</feature>
<feature type="binding site" evidence="13">
    <location>
        <position position="252"/>
    </location>
    <ligand>
        <name>Zn(2+)</name>
        <dbReference type="ChEBI" id="CHEBI:29105"/>
        <label>1</label>
        <note>catalytic</note>
    </ligand>
</feature>
<dbReference type="SUPFAM" id="SSF51569">
    <property type="entry name" value="Aldolase"/>
    <property type="match status" value="1"/>
</dbReference>
<evidence type="ECO:0000256" key="13">
    <source>
        <dbReference type="PIRSR" id="PIRSR001359-3"/>
    </source>
</evidence>
<evidence type="ECO:0000256" key="9">
    <source>
        <dbReference type="ARBA" id="ARBA00023152"/>
    </source>
</evidence>
<organism evidence="15 16">
    <name type="scientific">Modestobacter caceresii</name>
    <dbReference type="NCBI Taxonomy" id="1522368"/>
    <lineage>
        <taxon>Bacteria</taxon>
        <taxon>Bacillati</taxon>
        <taxon>Actinomycetota</taxon>
        <taxon>Actinomycetes</taxon>
        <taxon>Geodermatophilales</taxon>
        <taxon>Geodermatophilaceae</taxon>
        <taxon>Modestobacter</taxon>
    </lineage>
</organism>
<comment type="pathway">
    <text evidence="3 14">Carbohydrate degradation; glycolysis; D-glyceraldehyde 3-phosphate and glycerone phosphate from D-glucose: step 4/4.</text>
</comment>
<feature type="binding site" evidence="12">
    <location>
        <position position="213"/>
    </location>
    <ligand>
        <name>dihydroxyacetone phosphate</name>
        <dbReference type="ChEBI" id="CHEBI:57642"/>
    </ligand>
</feature>
<evidence type="ECO:0000256" key="1">
    <source>
        <dbReference type="ARBA" id="ARBA00000441"/>
    </source>
</evidence>
<keyword evidence="9 14" id="KW-0324">Glycolysis</keyword>
<dbReference type="Gene3D" id="3.20.20.70">
    <property type="entry name" value="Aldolase class I"/>
    <property type="match status" value="1"/>
</dbReference>
<comment type="similarity">
    <text evidence="4 14">Belongs to the class II fructose-bisphosphate aldolase family.</text>
</comment>
<dbReference type="GO" id="GO:0005829">
    <property type="term" value="C:cytosol"/>
    <property type="evidence" value="ECO:0007669"/>
    <property type="project" value="TreeGrafter"/>
</dbReference>
<evidence type="ECO:0000256" key="6">
    <source>
        <dbReference type="ARBA" id="ARBA00013779"/>
    </source>
</evidence>
<reference evidence="15 16" key="1">
    <citation type="submission" date="2014-07" db="EMBL/GenBank/DDBJ databases">
        <title>Biosystematic studies on Modestobacter strains isolated from extreme hyper-arid desert soil and from historic building.</title>
        <authorList>
            <person name="Bukarasam K."/>
            <person name="Bull A."/>
            <person name="Girard G."/>
            <person name="van Wezel G."/>
            <person name="Goodfellow M."/>
        </authorList>
    </citation>
    <scope>NUCLEOTIDE SEQUENCE [LARGE SCALE GENOMIC DNA]</scope>
    <source>
        <strain evidence="15 16">KNN45-2b</strain>
    </source>
</reference>
<keyword evidence="7 13" id="KW-0479">Metal-binding</keyword>
<evidence type="ECO:0000313" key="15">
    <source>
        <dbReference type="EMBL" id="KGH46122.1"/>
    </source>
</evidence>
<feature type="binding site" evidence="13">
    <location>
        <position position="161"/>
    </location>
    <ligand>
        <name>Zn(2+)</name>
        <dbReference type="ChEBI" id="CHEBI:29105"/>
        <label>2</label>
    </ligand>
</feature>
<dbReference type="NCBIfam" id="NF006628">
    <property type="entry name" value="PRK09197.1"/>
    <property type="match status" value="1"/>
</dbReference>
<dbReference type="OrthoDB" id="9803995at2"/>
<feature type="binding site" evidence="12">
    <location>
        <begin position="253"/>
        <end position="255"/>
    </location>
    <ligand>
        <name>dihydroxyacetone phosphate</name>
        <dbReference type="ChEBI" id="CHEBI:57642"/>
    </ligand>
</feature>
<dbReference type="InterPro" id="IPR013785">
    <property type="entry name" value="Aldolase_TIM"/>
</dbReference>
<feature type="binding site" evidence="12">
    <location>
        <begin position="274"/>
        <end position="277"/>
    </location>
    <ligand>
        <name>dihydroxyacetone phosphate</name>
        <dbReference type="ChEBI" id="CHEBI:57642"/>
    </ligand>
</feature>
<evidence type="ECO:0000256" key="4">
    <source>
        <dbReference type="ARBA" id="ARBA00005812"/>
    </source>
</evidence>
<comment type="cofactor">
    <cofactor evidence="13 14">
        <name>Zn(2+)</name>
        <dbReference type="ChEBI" id="CHEBI:29105"/>
    </cofactor>
    <text evidence="13 14">Binds 2 Zn(2+) ions per subunit. One is catalytic and the other provides a structural contribution.</text>
</comment>
<dbReference type="RefSeq" id="WP_036336355.1">
    <property type="nucleotide sequence ID" value="NZ_JPMX01000058.1"/>
</dbReference>
<dbReference type="GO" id="GO:0004332">
    <property type="term" value="F:fructose-bisphosphate aldolase activity"/>
    <property type="evidence" value="ECO:0007669"/>
    <property type="project" value="UniProtKB-EC"/>
</dbReference>
<dbReference type="GO" id="GO:0006096">
    <property type="term" value="P:glycolytic process"/>
    <property type="evidence" value="ECO:0007669"/>
    <property type="project" value="UniProtKB-UniPathway"/>
</dbReference>
<evidence type="ECO:0000256" key="5">
    <source>
        <dbReference type="ARBA" id="ARBA00013068"/>
    </source>
</evidence>
<dbReference type="PROSITE" id="PS00806">
    <property type="entry name" value="ALDOLASE_CLASS_II_2"/>
    <property type="match status" value="1"/>
</dbReference>
<evidence type="ECO:0000256" key="11">
    <source>
        <dbReference type="PIRSR" id="PIRSR001359-1"/>
    </source>
</evidence>
<dbReference type="GO" id="GO:0008270">
    <property type="term" value="F:zinc ion binding"/>
    <property type="evidence" value="ECO:0007669"/>
    <property type="project" value="UniProtKB-UniRule"/>
</dbReference>
<accession>A0A098Y6P7</accession>
<dbReference type="NCBIfam" id="TIGR01520">
    <property type="entry name" value="FruBisAldo_II_A"/>
    <property type="match status" value="1"/>
</dbReference>
<dbReference type="NCBIfam" id="TIGR00167">
    <property type="entry name" value="cbbA"/>
    <property type="match status" value="1"/>
</dbReference>
<evidence type="ECO:0000256" key="10">
    <source>
        <dbReference type="ARBA" id="ARBA00023239"/>
    </source>
</evidence>
<keyword evidence="16" id="KW-1185">Reference proteome</keyword>
<dbReference type="EMBL" id="JPMX01000058">
    <property type="protein sequence ID" value="KGH46122.1"/>
    <property type="molecule type" value="Genomic_DNA"/>
</dbReference>
<protein>
    <recommendedName>
        <fullName evidence="6 14">Fructose-bisphosphate aldolase</fullName>
        <shortName evidence="14">FBP aldolase</shortName>
        <ecNumber evidence="5 14">4.1.2.13</ecNumber>
    </recommendedName>
</protein>
<dbReference type="UniPathway" id="UPA00109">
    <property type="reaction ID" value="UER00183"/>
</dbReference>
<evidence type="ECO:0000256" key="12">
    <source>
        <dbReference type="PIRSR" id="PIRSR001359-2"/>
    </source>
</evidence>
<evidence type="ECO:0000256" key="2">
    <source>
        <dbReference type="ARBA" id="ARBA00002181"/>
    </source>
</evidence>